<feature type="region of interest" description="Disordered" evidence="2">
    <location>
        <begin position="1"/>
        <end position="20"/>
    </location>
</feature>
<feature type="region of interest" description="Disordered" evidence="2">
    <location>
        <begin position="518"/>
        <end position="721"/>
    </location>
</feature>
<dbReference type="PROSITE" id="PS50144">
    <property type="entry name" value="MATH"/>
    <property type="match status" value="1"/>
</dbReference>
<evidence type="ECO:0000313" key="5">
    <source>
        <dbReference type="Proteomes" id="UP000813462"/>
    </source>
</evidence>
<feature type="coiled-coil region" evidence="1">
    <location>
        <begin position="745"/>
        <end position="772"/>
    </location>
</feature>
<feature type="compositionally biased region" description="Basic and acidic residues" evidence="2">
    <location>
        <begin position="564"/>
        <end position="578"/>
    </location>
</feature>
<proteinExistence type="predicted"/>
<feature type="compositionally biased region" description="Basic residues" evidence="2">
    <location>
        <begin position="533"/>
        <end position="550"/>
    </location>
</feature>
<feature type="compositionally biased region" description="Polar residues" evidence="2">
    <location>
        <begin position="684"/>
        <end position="693"/>
    </location>
</feature>
<feature type="region of interest" description="Disordered" evidence="2">
    <location>
        <begin position="774"/>
        <end position="869"/>
    </location>
</feature>
<dbReference type="PANTHER" id="PTHR47477">
    <property type="entry name" value="TNF RECEPTOR-ASSOCIATED FACTOR HOMOLOG 1A"/>
    <property type="match status" value="1"/>
</dbReference>
<feature type="compositionally biased region" description="Polar residues" evidence="2">
    <location>
        <begin position="842"/>
        <end position="863"/>
    </location>
</feature>
<keyword evidence="1" id="KW-0175">Coiled coil</keyword>
<accession>A0A978V474</accession>
<feature type="compositionally biased region" description="Polar residues" evidence="2">
    <location>
        <begin position="635"/>
        <end position="648"/>
    </location>
</feature>
<dbReference type="PANTHER" id="PTHR47477:SF8">
    <property type="entry name" value="TNF RECEPTOR-ASSOCIATED FACTOR HOMOLOG 1A"/>
    <property type="match status" value="1"/>
</dbReference>
<evidence type="ECO:0000313" key="4">
    <source>
        <dbReference type="EMBL" id="KAH7522157.1"/>
    </source>
</evidence>
<organism evidence="4 5">
    <name type="scientific">Ziziphus jujuba var. spinosa</name>
    <dbReference type="NCBI Taxonomy" id="714518"/>
    <lineage>
        <taxon>Eukaryota</taxon>
        <taxon>Viridiplantae</taxon>
        <taxon>Streptophyta</taxon>
        <taxon>Embryophyta</taxon>
        <taxon>Tracheophyta</taxon>
        <taxon>Spermatophyta</taxon>
        <taxon>Magnoliopsida</taxon>
        <taxon>eudicotyledons</taxon>
        <taxon>Gunneridae</taxon>
        <taxon>Pentapetalae</taxon>
        <taxon>rosids</taxon>
        <taxon>fabids</taxon>
        <taxon>Rosales</taxon>
        <taxon>Rhamnaceae</taxon>
        <taxon>Paliureae</taxon>
        <taxon>Ziziphus</taxon>
    </lineage>
</organism>
<name>A0A978V474_ZIZJJ</name>
<reference evidence="4" key="1">
    <citation type="journal article" date="2021" name="Front. Plant Sci.">
        <title>Chromosome-Scale Genome Assembly for Chinese Sour Jujube and Insights Into Its Genome Evolution and Domestication Signature.</title>
        <authorList>
            <person name="Shen L.-Y."/>
            <person name="Luo H."/>
            <person name="Wang X.-L."/>
            <person name="Wang X.-M."/>
            <person name="Qiu X.-J."/>
            <person name="Liu H."/>
            <person name="Zhou S.-S."/>
            <person name="Jia K.-H."/>
            <person name="Nie S."/>
            <person name="Bao Y.-T."/>
            <person name="Zhang R.-G."/>
            <person name="Yun Q.-Z."/>
            <person name="Chai Y.-H."/>
            <person name="Lu J.-Y."/>
            <person name="Li Y."/>
            <person name="Zhao S.-W."/>
            <person name="Mao J.-F."/>
            <person name="Jia S.-G."/>
            <person name="Mao Y.-M."/>
        </authorList>
    </citation>
    <scope>NUCLEOTIDE SEQUENCE</scope>
    <source>
        <strain evidence="4">AT0</strain>
        <tissue evidence="4">Leaf</tissue>
    </source>
</reference>
<dbReference type="Pfam" id="PF22486">
    <property type="entry name" value="MATH_2"/>
    <property type="match status" value="1"/>
</dbReference>
<dbReference type="CDD" id="cd00121">
    <property type="entry name" value="MATH"/>
    <property type="match status" value="1"/>
</dbReference>
<feature type="compositionally biased region" description="Basic and acidic residues" evidence="2">
    <location>
        <begin position="519"/>
        <end position="532"/>
    </location>
</feature>
<dbReference type="SUPFAM" id="SSF49599">
    <property type="entry name" value="TRAF domain-like"/>
    <property type="match status" value="1"/>
</dbReference>
<feature type="domain" description="MATH" evidence="3">
    <location>
        <begin position="96"/>
        <end position="217"/>
    </location>
</feature>
<comment type="caution">
    <text evidence="4">The sequence shown here is derived from an EMBL/GenBank/DDBJ whole genome shotgun (WGS) entry which is preliminary data.</text>
</comment>
<feature type="compositionally biased region" description="Polar residues" evidence="2">
    <location>
        <begin position="802"/>
        <end position="834"/>
    </location>
</feature>
<evidence type="ECO:0000256" key="1">
    <source>
        <dbReference type="SAM" id="Coils"/>
    </source>
</evidence>
<dbReference type="InterPro" id="IPR055327">
    <property type="entry name" value="TRAF1A/B"/>
</dbReference>
<feature type="compositionally biased region" description="Polar residues" evidence="2">
    <location>
        <begin position="707"/>
        <end position="721"/>
    </location>
</feature>
<dbReference type="AlphaFoldDB" id="A0A978V474"/>
<dbReference type="InterPro" id="IPR008974">
    <property type="entry name" value="TRAF-like"/>
</dbReference>
<dbReference type="InterPro" id="IPR002083">
    <property type="entry name" value="MATH/TRAF_dom"/>
</dbReference>
<dbReference type="Gene3D" id="2.60.210.10">
    <property type="entry name" value="Apoptosis, Tumor Necrosis Factor Receptor Associated Protein 2, Chain A"/>
    <property type="match status" value="1"/>
</dbReference>
<evidence type="ECO:0000256" key="2">
    <source>
        <dbReference type="SAM" id="MobiDB-lite"/>
    </source>
</evidence>
<feature type="compositionally biased region" description="Basic and acidic residues" evidence="2">
    <location>
        <begin position="778"/>
        <end position="790"/>
    </location>
</feature>
<protein>
    <recommendedName>
        <fullName evidence="3">MATH domain-containing protein</fullName>
    </recommendedName>
</protein>
<feature type="compositionally biased region" description="Low complexity" evidence="2">
    <location>
        <begin position="656"/>
        <end position="675"/>
    </location>
</feature>
<gene>
    <name evidence="4" type="ORF">FEM48_Zijuj07G0108500</name>
</gene>
<dbReference type="Proteomes" id="UP000813462">
    <property type="component" value="Unassembled WGS sequence"/>
</dbReference>
<sequence>MAGIAGEESGAGRSMEGISGGQRCQSGEALAEWRSSEQAWGQSCCHRTVKTVRMEGCTEVKTYYEYCLIENRMIRLVYVLKINLPVIHGPKPSDLYGKYTWKIEKFSQINKRELRSNAFEVGGYKWYILIYPQGCDVCNHLSLFLCVANHDKLLPGWSHFAQFTIAVMIKIVNANFSDTLHRFWKKEHDWGWKKFMELSKVLDGFIDADTLIIKAQVQVIREKADRPFRCLDCQYRRELVRVYLTNVEQICRRFVEERRSKLGKLIEDKARWSSFCAFWLGIDQNSRRRMSREKTDSILKVVVKHFFIEKEVTSTLVMDSLYSGLKALEGQNKSKKGRVKLLDAAEEMPAPIVRVEKDTFVLVDDVLLLLERAAMEPLPPKDEKGPQNRTKVSFHLNAVCPSLLGISLEPKCHWLGIHEEGNSGEDFNKDSIERDERRLTELGRRTVEIFVLAHIFRIHNDFKLGGLMLVRMKDCKISSYGFGRNAQINKIEVAYQEAVALKRQEELIREEEAAWQAETEQKAKRGATEKEKKSKKKQAKQKRNNRKGKEKGREERPVVAVQDKLLKEDPGSDIKDSTIEEVEPVLEKSGMLEDVSDVSDSVDGVAEVLQPDSEDRDASPINWDTDTSEVHPPTEASSGISGPSSVLNGVSDKKSTSVMDDSSSTCSTDSVPSVVMNGPYKGNSLPNFKNQKPASRGKNQRGKATPDGNSWPTEMDNQPSVPTVEAAGVDVTGSGKSGETDSEAVLSLQDRIKRLEQHAVKTEEEMYSLKKKLSINKDQAEVDMPPKEKTLAVTPSPGSPPKTLSSSVQPKSEYQSSASVDSVQVRKTSLNGAQQIDRPVSLVTSSQNTTMSKPETPKTATQKPTEKAMAHPIPVMSRPSSAPLIPGPRPTAPVVSMVQTAPLLARSVSAAGRLGPDPSPATHSYVPQSYRNAIMGNHVASSSAGFPNANTSSSGVNQPPAYSTPPALVSSPMFLPQGSERMDPGTIKSGFPFGMMTRDGLHNGTHWMENSQREPGKSISYDTSTLLNDVQNLDIYKPLPSGSREHLSSEFSAGTSGRQIQGVSADEFPHLDIINDLLDDEYGIGKASRGGSVNHLNRQFSFPGELGGASDMGSTSSCRFERTRSYHDGGFQRSYSSSGSPYESVREYVPQGSPLPYVNGQIDGLIQNQWQMANSDLSLLGMRSPECDGYPYYNPEYSNLACSSNGYTVFRPSNGH</sequence>
<dbReference type="EMBL" id="JAEACU010000007">
    <property type="protein sequence ID" value="KAH7522157.1"/>
    <property type="molecule type" value="Genomic_DNA"/>
</dbReference>
<evidence type="ECO:0000259" key="3">
    <source>
        <dbReference type="PROSITE" id="PS50144"/>
    </source>
</evidence>
<dbReference type="SMART" id="SM00061">
    <property type="entry name" value="MATH"/>
    <property type="match status" value="1"/>
</dbReference>